<protein>
    <submittedName>
        <fullName evidence="3">G8 domain-containing protein</fullName>
    </submittedName>
</protein>
<evidence type="ECO:0000313" key="2">
    <source>
        <dbReference type="Proteomes" id="UP000035642"/>
    </source>
</evidence>
<sequence length="260" mass="28654">MVALILLLLLPTYAAGATALQCAMWGPFMDHNCTVDSDGSCALPPAPSGTRWNQTEVAKDDTEISLHCIDESKILIGGASLYCDSGEWSMRKLGYCEDISKIGKVVHVFDDGRVVVRYNNIYVLAGTKKQLKVTSFVAYQAVYMVNEYKGPVENDGVYEVKDDILFRDGNPLHQCHGNTLMILDDYGIDLTLPRKYPRQLFRFFPQVLDGILYVDGLAVAKKVGASTKRLEGTFTVGDGKIYRNGKVVAEAVLQATAIRS</sequence>
<organism evidence="2 3">
    <name type="scientific">Angiostrongylus cantonensis</name>
    <name type="common">Rat lungworm</name>
    <dbReference type="NCBI Taxonomy" id="6313"/>
    <lineage>
        <taxon>Eukaryota</taxon>
        <taxon>Metazoa</taxon>
        <taxon>Ecdysozoa</taxon>
        <taxon>Nematoda</taxon>
        <taxon>Chromadorea</taxon>
        <taxon>Rhabditida</taxon>
        <taxon>Rhabditina</taxon>
        <taxon>Rhabditomorpha</taxon>
        <taxon>Strongyloidea</taxon>
        <taxon>Metastrongylidae</taxon>
        <taxon>Angiostrongylus</taxon>
    </lineage>
</organism>
<dbReference type="Proteomes" id="UP000035642">
    <property type="component" value="Unassembled WGS sequence"/>
</dbReference>
<dbReference type="STRING" id="6313.A0A0K0CU69"/>
<reference evidence="3" key="2">
    <citation type="submission" date="2017-02" db="UniProtKB">
        <authorList>
            <consortium name="WormBaseParasite"/>
        </authorList>
    </citation>
    <scope>IDENTIFICATION</scope>
</reference>
<evidence type="ECO:0000313" key="3">
    <source>
        <dbReference type="WBParaSite" id="ACAC_0000073001-mRNA-1"/>
    </source>
</evidence>
<name>A0A0K0CU69_ANGCA</name>
<feature type="chain" id="PRO_5005326311" evidence="1">
    <location>
        <begin position="20"/>
        <end position="260"/>
    </location>
</feature>
<keyword evidence="1" id="KW-0732">Signal</keyword>
<reference evidence="2" key="1">
    <citation type="submission" date="2012-09" db="EMBL/GenBank/DDBJ databases">
        <authorList>
            <person name="Martin A.A."/>
        </authorList>
    </citation>
    <scope>NUCLEOTIDE SEQUENCE</scope>
</reference>
<evidence type="ECO:0000256" key="1">
    <source>
        <dbReference type="SAM" id="SignalP"/>
    </source>
</evidence>
<dbReference type="AlphaFoldDB" id="A0A0K0CU69"/>
<proteinExistence type="predicted"/>
<keyword evidence="2" id="KW-1185">Reference proteome</keyword>
<accession>A0A0K0CU69</accession>
<dbReference type="WBParaSite" id="ACAC_0000073001-mRNA-1">
    <property type="protein sequence ID" value="ACAC_0000073001-mRNA-1"/>
    <property type="gene ID" value="ACAC_0000073001"/>
</dbReference>
<feature type="signal peptide" evidence="1">
    <location>
        <begin position="1"/>
        <end position="19"/>
    </location>
</feature>